<accession>A0A2J6RXW2</accession>
<proteinExistence type="predicted"/>
<reference evidence="1 2" key="1">
    <citation type="submission" date="2016-04" db="EMBL/GenBank/DDBJ databases">
        <title>A degradative enzymes factory behind the ericoid mycorrhizal symbiosis.</title>
        <authorList>
            <consortium name="DOE Joint Genome Institute"/>
            <person name="Martino E."/>
            <person name="Morin E."/>
            <person name="Grelet G."/>
            <person name="Kuo A."/>
            <person name="Kohler A."/>
            <person name="Daghino S."/>
            <person name="Barry K."/>
            <person name="Choi C."/>
            <person name="Cichocki N."/>
            <person name="Clum A."/>
            <person name="Copeland A."/>
            <person name="Hainaut M."/>
            <person name="Haridas S."/>
            <person name="Labutti K."/>
            <person name="Lindquist E."/>
            <person name="Lipzen A."/>
            <person name="Khouja H.-R."/>
            <person name="Murat C."/>
            <person name="Ohm R."/>
            <person name="Olson A."/>
            <person name="Spatafora J."/>
            <person name="Veneault-Fourrey C."/>
            <person name="Henrissat B."/>
            <person name="Grigoriev I."/>
            <person name="Martin F."/>
            <person name="Perotto S."/>
        </authorList>
    </citation>
    <scope>NUCLEOTIDE SEQUENCE [LARGE SCALE GENOMIC DNA]</scope>
    <source>
        <strain evidence="1 2">F</strain>
    </source>
</reference>
<evidence type="ECO:0000313" key="2">
    <source>
        <dbReference type="Proteomes" id="UP000235786"/>
    </source>
</evidence>
<keyword evidence="2" id="KW-1185">Reference proteome</keyword>
<organism evidence="1 2">
    <name type="scientific">Hyaloscypha variabilis (strain UAMH 11265 / GT02V1 / F)</name>
    <name type="common">Meliniomyces variabilis</name>
    <dbReference type="NCBI Taxonomy" id="1149755"/>
    <lineage>
        <taxon>Eukaryota</taxon>
        <taxon>Fungi</taxon>
        <taxon>Dikarya</taxon>
        <taxon>Ascomycota</taxon>
        <taxon>Pezizomycotina</taxon>
        <taxon>Leotiomycetes</taxon>
        <taxon>Helotiales</taxon>
        <taxon>Hyaloscyphaceae</taxon>
        <taxon>Hyaloscypha</taxon>
        <taxon>Hyaloscypha variabilis</taxon>
    </lineage>
</organism>
<sequence length="80" mass="9177">MASAVAEESMANWLRVNRQRHTELARANLNFSMRTLKPIIVSWRLTHECAVCPAQLLRGSHPWSFPLVMLASRMNFSLKP</sequence>
<dbReference type="AlphaFoldDB" id="A0A2J6RXW2"/>
<protein>
    <submittedName>
        <fullName evidence="1">Uncharacterized protein</fullName>
    </submittedName>
</protein>
<dbReference type="EMBL" id="KZ613942">
    <property type="protein sequence ID" value="PMD43335.1"/>
    <property type="molecule type" value="Genomic_DNA"/>
</dbReference>
<gene>
    <name evidence="1" type="ORF">L207DRAFT_294053</name>
</gene>
<evidence type="ECO:0000313" key="1">
    <source>
        <dbReference type="EMBL" id="PMD43335.1"/>
    </source>
</evidence>
<name>A0A2J6RXW2_HYAVF</name>
<dbReference type="Proteomes" id="UP000235786">
    <property type="component" value="Unassembled WGS sequence"/>
</dbReference>